<evidence type="ECO:0000313" key="2">
    <source>
        <dbReference type="Proteomes" id="UP000257109"/>
    </source>
</evidence>
<gene>
    <name evidence="1" type="ORF">CR513_12573</name>
</gene>
<dbReference type="AlphaFoldDB" id="A0A371HLX3"/>
<evidence type="ECO:0000313" key="1">
    <source>
        <dbReference type="EMBL" id="RDY03801.1"/>
    </source>
</evidence>
<comment type="caution">
    <text evidence="1">The sequence shown here is derived from an EMBL/GenBank/DDBJ whole genome shotgun (WGS) entry which is preliminary data.</text>
</comment>
<reference evidence="1" key="1">
    <citation type="submission" date="2018-05" db="EMBL/GenBank/DDBJ databases">
        <title>Draft genome of Mucuna pruriens seed.</title>
        <authorList>
            <person name="Nnadi N.E."/>
            <person name="Vos R."/>
            <person name="Hasami M.H."/>
            <person name="Devisetty U.K."/>
            <person name="Aguiy J.C."/>
        </authorList>
    </citation>
    <scope>NUCLEOTIDE SEQUENCE [LARGE SCALE GENOMIC DNA]</scope>
    <source>
        <strain evidence="1">JCA_2017</strain>
    </source>
</reference>
<organism evidence="1 2">
    <name type="scientific">Mucuna pruriens</name>
    <name type="common">Velvet bean</name>
    <name type="synonym">Dolichos pruriens</name>
    <dbReference type="NCBI Taxonomy" id="157652"/>
    <lineage>
        <taxon>Eukaryota</taxon>
        <taxon>Viridiplantae</taxon>
        <taxon>Streptophyta</taxon>
        <taxon>Embryophyta</taxon>
        <taxon>Tracheophyta</taxon>
        <taxon>Spermatophyta</taxon>
        <taxon>Magnoliopsida</taxon>
        <taxon>eudicotyledons</taxon>
        <taxon>Gunneridae</taxon>
        <taxon>Pentapetalae</taxon>
        <taxon>rosids</taxon>
        <taxon>fabids</taxon>
        <taxon>Fabales</taxon>
        <taxon>Fabaceae</taxon>
        <taxon>Papilionoideae</taxon>
        <taxon>50 kb inversion clade</taxon>
        <taxon>NPAAA clade</taxon>
        <taxon>indigoferoid/millettioid clade</taxon>
        <taxon>Phaseoleae</taxon>
        <taxon>Mucuna</taxon>
    </lineage>
</organism>
<accession>A0A371HLX3</accession>
<proteinExistence type="predicted"/>
<name>A0A371HLX3_MUCPR</name>
<keyword evidence="2" id="KW-1185">Reference proteome</keyword>
<dbReference type="Proteomes" id="UP000257109">
    <property type="component" value="Unassembled WGS sequence"/>
</dbReference>
<feature type="non-terminal residue" evidence="1">
    <location>
        <position position="1"/>
    </location>
</feature>
<dbReference type="OrthoDB" id="1436172at2759"/>
<protein>
    <submittedName>
        <fullName evidence="1">Uncharacterized protein</fullName>
    </submittedName>
</protein>
<sequence>MILRDIRLKRFDDSKIAILESNLHAGPAFFNCYPNFSIDLKNDKTEDWLLEEVVSEPKVYNTQVSDIIQEDSNIRGQHARHLVDSAIINLDLRGIDTNNSKVARPIYSEKSESLQYSPTASQVLNTLTKKTPFEIDKKWIRKDFNAI</sequence>
<dbReference type="EMBL" id="QJKJ01002205">
    <property type="protein sequence ID" value="RDY03801.1"/>
    <property type="molecule type" value="Genomic_DNA"/>
</dbReference>